<evidence type="ECO:0000313" key="2">
    <source>
        <dbReference type="Proteomes" id="UP001396334"/>
    </source>
</evidence>
<comment type="caution">
    <text evidence="1">The sequence shown here is derived from an EMBL/GenBank/DDBJ whole genome shotgun (WGS) entry which is preliminary data.</text>
</comment>
<evidence type="ECO:0000313" key="1">
    <source>
        <dbReference type="EMBL" id="KAK8992584.1"/>
    </source>
</evidence>
<dbReference type="EMBL" id="JBBPBN010000050">
    <property type="protein sequence ID" value="KAK8992584.1"/>
    <property type="molecule type" value="Genomic_DNA"/>
</dbReference>
<keyword evidence="2" id="KW-1185">Reference proteome</keyword>
<sequence length="131" mass="14423">MVQSNAKTPNAVKRNLCLSTTVEQLPKSSFGNCFLVDADLRSGDDTSPSRTILESPQPMLPEIMQGVALISGANKRLRSPINQVCVRSCNSRTPINQVCRREPHIGKGRYNRNENRNASGAFLAKILRKGN</sequence>
<gene>
    <name evidence="1" type="ORF">V6N11_048660</name>
</gene>
<organism evidence="1 2">
    <name type="scientific">Hibiscus sabdariffa</name>
    <name type="common">roselle</name>
    <dbReference type="NCBI Taxonomy" id="183260"/>
    <lineage>
        <taxon>Eukaryota</taxon>
        <taxon>Viridiplantae</taxon>
        <taxon>Streptophyta</taxon>
        <taxon>Embryophyta</taxon>
        <taxon>Tracheophyta</taxon>
        <taxon>Spermatophyta</taxon>
        <taxon>Magnoliopsida</taxon>
        <taxon>eudicotyledons</taxon>
        <taxon>Gunneridae</taxon>
        <taxon>Pentapetalae</taxon>
        <taxon>rosids</taxon>
        <taxon>malvids</taxon>
        <taxon>Malvales</taxon>
        <taxon>Malvaceae</taxon>
        <taxon>Malvoideae</taxon>
        <taxon>Hibiscus</taxon>
    </lineage>
</organism>
<name>A0ABR2PWD1_9ROSI</name>
<protein>
    <submittedName>
        <fullName evidence="1">Uncharacterized protein</fullName>
    </submittedName>
</protein>
<dbReference type="Proteomes" id="UP001396334">
    <property type="component" value="Unassembled WGS sequence"/>
</dbReference>
<reference evidence="1 2" key="1">
    <citation type="journal article" date="2024" name="G3 (Bethesda)">
        <title>Genome assembly of Hibiscus sabdariffa L. provides insights into metabolisms of medicinal natural products.</title>
        <authorList>
            <person name="Kim T."/>
        </authorList>
    </citation>
    <scope>NUCLEOTIDE SEQUENCE [LARGE SCALE GENOMIC DNA]</scope>
    <source>
        <strain evidence="1">TK-2024</strain>
        <tissue evidence="1">Old leaves</tissue>
    </source>
</reference>
<proteinExistence type="predicted"/>
<accession>A0ABR2PWD1</accession>